<evidence type="ECO:0000256" key="1">
    <source>
        <dbReference type="SAM" id="MobiDB-lite"/>
    </source>
</evidence>
<dbReference type="AlphaFoldDB" id="A0A813JLE2"/>
<accession>A0A813JLE2</accession>
<dbReference type="Proteomes" id="UP000626109">
    <property type="component" value="Unassembled WGS sequence"/>
</dbReference>
<evidence type="ECO:0000313" key="3">
    <source>
        <dbReference type="Proteomes" id="UP000626109"/>
    </source>
</evidence>
<dbReference type="EMBL" id="CAJNNW010026156">
    <property type="protein sequence ID" value="CAE8683080.1"/>
    <property type="molecule type" value="Genomic_DNA"/>
</dbReference>
<name>A0A813JLE2_POLGL</name>
<protein>
    <submittedName>
        <fullName evidence="2">Uncharacterized protein</fullName>
    </submittedName>
</protein>
<reference evidence="2" key="1">
    <citation type="submission" date="2021-02" db="EMBL/GenBank/DDBJ databases">
        <authorList>
            <person name="Dougan E. K."/>
            <person name="Rhodes N."/>
            <person name="Thang M."/>
            <person name="Chan C."/>
        </authorList>
    </citation>
    <scope>NUCLEOTIDE SEQUENCE</scope>
</reference>
<comment type="caution">
    <text evidence="2">The sequence shown here is derived from an EMBL/GenBank/DDBJ whole genome shotgun (WGS) entry which is preliminary data.</text>
</comment>
<gene>
    <name evidence="2" type="ORF">PGLA2088_LOCUS23280</name>
</gene>
<feature type="region of interest" description="Disordered" evidence="1">
    <location>
        <begin position="118"/>
        <end position="144"/>
    </location>
</feature>
<proteinExistence type="predicted"/>
<evidence type="ECO:0000313" key="2">
    <source>
        <dbReference type="EMBL" id="CAE8683080.1"/>
    </source>
</evidence>
<organism evidence="2 3">
    <name type="scientific">Polarella glacialis</name>
    <name type="common">Dinoflagellate</name>
    <dbReference type="NCBI Taxonomy" id="89957"/>
    <lineage>
        <taxon>Eukaryota</taxon>
        <taxon>Sar</taxon>
        <taxon>Alveolata</taxon>
        <taxon>Dinophyceae</taxon>
        <taxon>Suessiales</taxon>
        <taxon>Suessiaceae</taxon>
        <taxon>Polarella</taxon>
    </lineage>
</organism>
<feature type="compositionally biased region" description="Low complexity" evidence="1">
    <location>
        <begin position="129"/>
        <end position="144"/>
    </location>
</feature>
<feature type="non-terminal residue" evidence="2">
    <location>
        <position position="1"/>
    </location>
</feature>
<sequence>MGEEVDADEASATCTGEILWLPKPMTGASVAAFLEPYGFLASTALDWRPAAAKECVTTRGPPSELRIRVSGHSTSGIDSGRHTLYLLECSLWRKAPGRHSPPSAEALRAKWLEVAVARSASNSKAPPGESSASSASTAAEAETE</sequence>